<dbReference type="SUPFAM" id="SSF56059">
    <property type="entry name" value="Glutathione synthetase ATP-binding domain-like"/>
    <property type="match status" value="1"/>
</dbReference>
<dbReference type="Gene3D" id="3.30.470.20">
    <property type="entry name" value="ATP-grasp fold, B domain"/>
    <property type="match status" value="1"/>
</dbReference>
<dbReference type="PANTHER" id="PTHR43585">
    <property type="entry name" value="FUMIPYRROLE BIOSYNTHESIS PROTEIN C"/>
    <property type="match status" value="1"/>
</dbReference>
<name>A0A4P9C5C2_EUBML</name>
<evidence type="ECO:0000259" key="5">
    <source>
        <dbReference type="PROSITE" id="PS50975"/>
    </source>
</evidence>
<evidence type="ECO:0000256" key="4">
    <source>
        <dbReference type="PROSITE-ProRule" id="PRU00409"/>
    </source>
</evidence>
<evidence type="ECO:0000313" key="7">
    <source>
        <dbReference type="Proteomes" id="UP000218387"/>
    </source>
</evidence>
<accession>A0A4P9C5C2</accession>
<dbReference type="EMBL" id="CP029487">
    <property type="protein sequence ID" value="QCT69831.1"/>
    <property type="molecule type" value="Genomic_DNA"/>
</dbReference>
<gene>
    <name evidence="6" type="ORF">CPZ25_000435</name>
</gene>
<dbReference type="InterPro" id="IPR052032">
    <property type="entry name" value="ATP-dep_AA_Ligase"/>
</dbReference>
<reference evidence="6 7" key="1">
    <citation type="submission" date="2018-05" db="EMBL/GenBank/DDBJ databases">
        <title>Genome comparison of Eubacterium sp.</title>
        <authorList>
            <person name="Feng Y."/>
            <person name="Sanchez-Andrea I."/>
            <person name="Stams A.J.M."/>
            <person name="De Vos W.M."/>
        </authorList>
    </citation>
    <scope>NUCLEOTIDE SEQUENCE [LARGE SCALE GENOMIC DNA]</scope>
    <source>
        <strain evidence="6 7">YI</strain>
    </source>
</reference>
<protein>
    <submittedName>
        <fullName evidence="6">ATP-grasp domain-containing protein</fullName>
    </submittedName>
</protein>
<evidence type="ECO:0000256" key="1">
    <source>
        <dbReference type="ARBA" id="ARBA00022598"/>
    </source>
</evidence>
<keyword evidence="2 4" id="KW-0547">Nucleotide-binding</keyword>
<dbReference type="GO" id="GO:0046872">
    <property type="term" value="F:metal ion binding"/>
    <property type="evidence" value="ECO:0007669"/>
    <property type="project" value="InterPro"/>
</dbReference>
<dbReference type="PROSITE" id="PS50975">
    <property type="entry name" value="ATP_GRASP"/>
    <property type="match status" value="1"/>
</dbReference>
<evidence type="ECO:0000313" key="6">
    <source>
        <dbReference type="EMBL" id="QCT69831.1"/>
    </source>
</evidence>
<dbReference type="InterPro" id="IPR013815">
    <property type="entry name" value="ATP_grasp_subdomain_1"/>
</dbReference>
<evidence type="ECO:0000256" key="3">
    <source>
        <dbReference type="ARBA" id="ARBA00022840"/>
    </source>
</evidence>
<keyword evidence="7" id="KW-1185">Reference proteome</keyword>
<dbReference type="GO" id="GO:0016874">
    <property type="term" value="F:ligase activity"/>
    <property type="evidence" value="ECO:0007669"/>
    <property type="project" value="UniProtKB-KW"/>
</dbReference>
<feature type="domain" description="ATP-grasp" evidence="5">
    <location>
        <begin position="108"/>
        <end position="300"/>
    </location>
</feature>
<proteinExistence type="predicted"/>
<sequence length="376" mass="41100">MKEKIAIIGASEFQNPLILRAKEKGYETHVFAWEAGDIGEKTADVFHPVSIVDKEKILEICKAEEIAGICSIGSDLASLTVSYVAEALGLRGNSMASAELSTNKYAMRCAFQAADDPIPGFMEGDAATRPQDVALTYPLIVKPTDRSGSRGVTKIEGPDGLEAAIHKALEDSFEKKVMIEEFVEGREYSVECISYEGIHVFLALTEKRTTGAPNFIEKGHLQPAEVTPALRNQIITIVKKALDTLQIRFGASHSEIIIQKNGVIRIVEIGGRMGGDCIGSHLVPLSTGYDFVGMVIDIACGKAPDFSIIHEPSPVEIRFIFGPEDLADYEAMKAAEKDRIVFTSLPEKLDDHPVTDSSSRYGFYIFEKERVGVNVD</sequence>
<dbReference type="Gene3D" id="3.40.50.20">
    <property type="match status" value="1"/>
</dbReference>
<dbReference type="KEGG" id="emt:CPZ25_000435"/>
<dbReference type="PANTHER" id="PTHR43585:SF2">
    <property type="entry name" value="ATP-GRASP ENZYME FSQD"/>
    <property type="match status" value="1"/>
</dbReference>
<dbReference type="Proteomes" id="UP000218387">
    <property type="component" value="Chromosome"/>
</dbReference>
<evidence type="ECO:0000256" key="2">
    <source>
        <dbReference type="ARBA" id="ARBA00022741"/>
    </source>
</evidence>
<dbReference type="RefSeq" id="WP_074616241.1">
    <property type="nucleotide sequence ID" value="NZ_CP029487.1"/>
</dbReference>
<dbReference type="Gene3D" id="3.30.1490.20">
    <property type="entry name" value="ATP-grasp fold, A domain"/>
    <property type="match status" value="1"/>
</dbReference>
<dbReference type="InterPro" id="IPR011761">
    <property type="entry name" value="ATP-grasp"/>
</dbReference>
<organism evidence="6 7">
    <name type="scientific">Eubacterium maltosivorans</name>
    <dbReference type="NCBI Taxonomy" id="2041044"/>
    <lineage>
        <taxon>Bacteria</taxon>
        <taxon>Bacillati</taxon>
        <taxon>Bacillota</taxon>
        <taxon>Clostridia</taxon>
        <taxon>Eubacteriales</taxon>
        <taxon>Eubacteriaceae</taxon>
        <taxon>Eubacterium</taxon>
    </lineage>
</organism>
<dbReference type="AlphaFoldDB" id="A0A4P9C5C2"/>
<keyword evidence="1" id="KW-0436">Ligase</keyword>
<keyword evidence="3 4" id="KW-0067">ATP-binding</keyword>
<dbReference type="GO" id="GO:0005524">
    <property type="term" value="F:ATP binding"/>
    <property type="evidence" value="ECO:0007669"/>
    <property type="project" value="UniProtKB-UniRule"/>
</dbReference>
<dbReference type="Pfam" id="PF13535">
    <property type="entry name" value="ATP-grasp_4"/>
    <property type="match status" value="1"/>
</dbReference>